<dbReference type="RefSeq" id="WP_244716932.1">
    <property type="nucleotide sequence ID" value="NZ_CP095049.1"/>
</dbReference>
<reference evidence="3 4" key="1">
    <citation type="submission" date="2022-04" db="EMBL/GenBank/DDBJ databases">
        <title>Hymenobacter sp. isolated from the air.</title>
        <authorList>
            <person name="Won M."/>
            <person name="Lee C.-M."/>
            <person name="Woen H.-Y."/>
            <person name="Kwon S.-W."/>
        </authorList>
    </citation>
    <scope>NUCLEOTIDE SEQUENCE [LARGE SCALE GENOMIC DNA]</scope>
    <source>
        <strain evidence="4">5116 S-27</strain>
    </source>
</reference>
<dbReference type="Gene3D" id="2.40.128.110">
    <property type="entry name" value="Lipid/polyisoprenoid-binding, YceI-like"/>
    <property type="match status" value="1"/>
</dbReference>
<feature type="chain" id="PRO_5046053735" evidence="1">
    <location>
        <begin position="18"/>
        <end position="191"/>
    </location>
</feature>
<dbReference type="PANTHER" id="PTHR34406:SF1">
    <property type="entry name" value="PROTEIN YCEI"/>
    <property type="match status" value="1"/>
</dbReference>
<evidence type="ECO:0000259" key="2">
    <source>
        <dbReference type="SMART" id="SM00867"/>
    </source>
</evidence>
<dbReference type="Proteomes" id="UP000831785">
    <property type="component" value="Chromosome"/>
</dbReference>
<sequence>MKLNPLFCFLLLFYCLAFRPAPVVYRVDTAASKLTWTGYAEVGAWAPSGTVQLRQGQLEYDQKTLRNGRFEVDMRTIAHTNADLQNHLRGTDFFAVEQYPTAVFELREVVGAEAVGQLTVRGIARPLRFPVRVTREAGSSLRVQGTASVDRTQFGVQFNSSSFFQNLGDHAIRNDFQLAFDIVAAPALARR</sequence>
<evidence type="ECO:0000313" key="3">
    <source>
        <dbReference type="EMBL" id="UOQ52698.1"/>
    </source>
</evidence>
<dbReference type="InterPro" id="IPR007372">
    <property type="entry name" value="Lipid/polyisoprenoid-bd_YceI"/>
</dbReference>
<dbReference type="Pfam" id="PF04264">
    <property type="entry name" value="YceI"/>
    <property type="match status" value="1"/>
</dbReference>
<feature type="signal peptide" evidence="1">
    <location>
        <begin position="1"/>
        <end position="17"/>
    </location>
</feature>
<organism evidence="3 4">
    <name type="scientific">Hymenobacter cellulosivorans</name>
    <dbReference type="NCBI Taxonomy" id="2932249"/>
    <lineage>
        <taxon>Bacteria</taxon>
        <taxon>Pseudomonadati</taxon>
        <taxon>Bacteroidota</taxon>
        <taxon>Cytophagia</taxon>
        <taxon>Cytophagales</taxon>
        <taxon>Hymenobacteraceae</taxon>
        <taxon>Hymenobacter</taxon>
    </lineage>
</organism>
<feature type="domain" description="Lipid/polyisoprenoid-binding YceI-like" evidence="2">
    <location>
        <begin position="24"/>
        <end position="185"/>
    </location>
</feature>
<dbReference type="InterPro" id="IPR036761">
    <property type="entry name" value="TTHA0802/YceI-like_sf"/>
</dbReference>
<dbReference type="PANTHER" id="PTHR34406">
    <property type="entry name" value="PROTEIN YCEI"/>
    <property type="match status" value="1"/>
</dbReference>
<protein>
    <submittedName>
        <fullName evidence="3">YceI family protein</fullName>
    </submittedName>
</protein>
<keyword evidence="1" id="KW-0732">Signal</keyword>
<dbReference type="SMART" id="SM00867">
    <property type="entry name" value="YceI"/>
    <property type="match status" value="1"/>
</dbReference>
<gene>
    <name evidence="3" type="ORF">MUN80_23495</name>
</gene>
<accession>A0ABY4F9I0</accession>
<evidence type="ECO:0000256" key="1">
    <source>
        <dbReference type="SAM" id="SignalP"/>
    </source>
</evidence>
<dbReference type="SUPFAM" id="SSF101874">
    <property type="entry name" value="YceI-like"/>
    <property type="match status" value="1"/>
</dbReference>
<dbReference type="EMBL" id="CP095049">
    <property type="protein sequence ID" value="UOQ52698.1"/>
    <property type="molecule type" value="Genomic_DNA"/>
</dbReference>
<name>A0ABY4F9I0_9BACT</name>
<proteinExistence type="predicted"/>
<keyword evidence="4" id="KW-1185">Reference proteome</keyword>
<evidence type="ECO:0000313" key="4">
    <source>
        <dbReference type="Proteomes" id="UP000831785"/>
    </source>
</evidence>